<dbReference type="SMART" id="SM00460">
    <property type="entry name" value="TGc"/>
    <property type="match status" value="1"/>
</dbReference>
<keyword evidence="2" id="KW-1133">Transmembrane helix</keyword>
<name>A0ABS2R9E1_9BACI</name>
<keyword evidence="5" id="KW-1185">Reference proteome</keyword>
<accession>A0ABS2R9E1</accession>
<feature type="domain" description="Transglutaminase-like" evidence="3">
    <location>
        <begin position="531"/>
        <end position="606"/>
    </location>
</feature>
<feature type="transmembrane region" description="Helical" evidence="2">
    <location>
        <begin position="225"/>
        <end position="247"/>
    </location>
</feature>
<evidence type="ECO:0000313" key="4">
    <source>
        <dbReference type="EMBL" id="MBM7716262.1"/>
    </source>
</evidence>
<organism evidence="4 5">
    <name type="scientific">Siminovitchia thermophila</name>
    <dbReference type="NCBI Taxonomy" id="1245522"/>
    <lineage>
        <taxon>Bacteria</taxon>
        <taxon>Bacillati</taxon>
        <taxon>Bacillota</taxon>
        <taxon>Bacilli</taxon>
        <taxon>Bacillales</taxon>
        <taxon>Bacillaceae</taxon>
        <taxon>Siminovitchia</taxon>
    </lineage>
</organism>
<evidence type="ECO:0000256" key="2">
    <source>
        <dbReference type="SAM" id="Phobius"/>
    </source>
</evidence>
<dbReference type="SUPFAM" id="SSF54001">
    <property type="entry name" value="Cysteine proteinases"/>
    <property type="match status" value="1"/>
</dbReference>
<feature type="transmembrane region" description="Helical" evidence="2">
    <location>
        <begin position="58"/>
        <end position="76"/>
    </location>
</feature>
<feature type="transmembrane region" description="Helical" evidence="2">
    <location>
        <begin position="30"/>
        <end position="52"/>
    </location>
</feature>
<feature type="compositionally biased region" description="Polar residues" evidence="1">
    <location>
        <begin position="633"/>
        <end position="642"/>
    </location>
</feature>
<keyword evidence="2" id="KW-0472">Membrane</keyword>
<dbReference type="EMBL" id="JAFBFH010000024">
    <property type="protein sequence ID" value="MBM7716262.1"/>
    <property type="molecule type" value="Genomic_DNA"/>
</dbReference>
<feature type="transmembrane region" description="Helical" evidence="2">
    <location>
        <begin position="146"/>
        <end position="162"/>
    </location>
</feature>
<feature type="region of interest" description="Disordered" evidence="1">
    <location>
        <begin position="620"/>
        <end position="660"/>
    </location>
</feature>
<dbReference type="Gene3D" id="3.10.620.30">
    <property type="match status" value="1"/>
</dbReference>
<dbReference type="InterPro" id="IPR038765">
    <property type="entry name" value="Papain-like_cys_pep_sf"/>
</dbReference>
<dbReference type="Proteomes" id="UP000823485">
    <property type="component" value="Unassembled WGS sequence"/>
</dbReference>
<evidence type="ECO:0000313" key="5">
    <source>
        <dbReference type="Proteomes" id="UP000823485"/>
    </source>
</evidence>
<gene>
    <name evidence="4" type="ORF">JOC94_003282</name>
</gene>
<dbReference type="PANTHER" id="PTHR42736">
    <property type="entry name" value="PROTEIN-GLUTAMINE GAMMA-GLUTAMYLTRANSFERASE"/>
    <property type="match status" value="1"/>
</dbReference>
<evidence type="ECO:0000259" key="3">
    <source>
        <dbReference type="SMART" id="SM00460"/>
    </source>
</evidence>
<feature type="transmembrane region" description="Helical" evidence="2">
    <location>
        <begin position="670"/>
        <end position="690"/>
    </location>
</feature>
<proteinExistence type="predicted"/>
<sequence length="809" mass="93706">MNDHLQAVGSHIHILNRKAESGQGATHWRFMGNVLISGLLYTALVLNILSMFRLEDVSFLAVIPGFFLIAFLNNVFGRSTLRFALLASFLFLLIIFLVIQHKLMIAGLLLINNQIAETIGIHTGFMMKQYAISIDADQYRLAASSFWNYVSVMLAFGCHVIVRYRKALLMWIVILPLFVFQIYTGMTPSIYHHVLLFFSALFVVNDSFIHRTDRGPLFGNRKNGVVLSVSLIVLVLCSSTFLILNMIEPISGYSKNETIADLQYALTNKVAEFRYEKEKTNTFTQGDFRNLGELKLLDVPALEVIMDQPTSLYLRGYVGSVYTKERWTDLDQRVYYDSHGLFYWLNKSHFHALNQLNTVSDMTTVASKKNQNIQITIHNVNANSKYLYVPYELATRKDQFDKVKTFADSKVMSTAFFGERFYKYQSKVNLVTKYPALASQLYEAKNHVAVDEYLKNESHYNAFVYENYTSIPRETRLLLQNHLGMIKEEQETRRSYEQAIEEVRSYLRKNLTYNMNVEPVQKDKDFLMHFLEDTKEGYATHFATAATVMFRYLGIPSRYVEGYLITPKDVKGTSPFEKMTINGTNAHAWTEIYIDEIGWIPIEVTPPYYHMMEKTDLSNYPTGAAAPDHHQSVAPSSSNAPSGKQEVIDREHKKTKKQKPKEKMSLLEKWTIAIIIVIGLLLAGYMLYLMKKRRDVRKRKESFEGTNYKELIPNLFAYIMLLLHYDGIPKKGGSTFSYVEALEKKYSKEYIQQFEQVVKINQTSIYSHHEITEEQYIQVKHFMNQTLSDLVKSKNMLQRVKMKFYDFIY</sequence>
<dbReference type="InterPro" id="IPR052901">
    <property type="entry name" value="Bact_TGase-like"/>
</dbReference>
<dbReference type="InterPro" id="IPR002931">
    <property type="entry name" value="Transglutaminase-like"/>
</dbReference>
<feature type="transmembrane region" description="Helical" evidence="2">
    <location>
        <begin position="167"/>
        <end position="184"/>
    </location>
</feature>
<reference evidence="4 5" key="1">
    <citation type="submission" date="2021-01" db="EMBL/GenBank/DDBJ databases">
        <title>Genomic Encyclopedia of Type Strains, Phase IV (KMG-IV): sequencing the most valuable type-strain genomes for metagenomic binning, comparative biology and taxonomic classification.</title>
        <authorList>
            <person name="Goeker M."/>
        </authorList>
    </citation>
    <scope>NUCLEOTIDE SEQUENCE [LARGE SCALE GENOMIC DNA]</scope>
    <source>
        <strain evidence="4 5">DSM 105453</strain>
    </source>
</reference>
<comment type="caution">
    <text evidence="4">The sequence shown here is derived from an EMBL/GenBank/DDBJ whole genome shotgun (WGS) entry which is preliminary data.</text>
</comment>
<feature type="transmembrane region" description="Helical" evidence="2">
    <location>
        <begin position="83"/>
        <end position="100"/>
    </location>
</feature>
<dbReference type="RefSeq" id="WP_205179823.1">
    <property type="nucleotide sequence ID" value="NZ_JAFBFH010000024.1"/>
</dbReference>
<keyword evidence="2" id="KW-0812">Transmembrane</keyword>
<dbReference type="PANTHER" id="PTHR42736:SF1">
    <property type="entry name" value="PROTEIN-GLUTAMINE GAMMA-GLUTAMYLTRANSFERASE"/>
    <property type="match status" value="1"/>
</dbReference>
<feature type="transmembrane region" description="Helical" evidence="2">
    <location>
        <begin position="190"/>
        <end position="209"/>
    </location>
</feature>
<protein>
    <recommendedName>
        <fullName evidence="3">Transglutaminase-like domain-containing protein</fullName>
    </recommendedName>
</protein>
<dbReference type="Pfam" id="PF01841">
    <property type="entry name" value="Transglut_core"/>
    <property type="match status" value="1"/>
</dbReference>
<evidence type="ECO:0000256" key="1">
    <source>
        <dbReference type="SAM" id="MobiDB-lite"/>
    </source>
</evidence>